<dbReference type="Gene3D" id="2.60.40.10">
    <property type="entry name" value="Immunoglobulins"/>
    <property type="match status" value="2"/>
</dbReference>
<dbReference type="AlphaFoldDB" id="A0A8B9JTR3"/>
<evidence type="ECO:0000313" key="7">
    <source>
        <dbReference type="Ensembl" id="ENSAMXP00005026524.1"/>
    </source>
</evidence>
<dbReference type="PANTHER" id="PTHR12080">
    <property type="entry name" value="SIGNALING LYMPHOCYTIC ACTIVATION MOLECULE"/>
    <property type="match status" value="1"/>
</dbReference>
<organism evidence="7 8">
    <name type="scientific">Astyanax mexicanus</name>
    <name type="common">Blind cave fish</name>
    <name type="synonym">Astyanax fasciatus mexicanus</name>
    <dbReference type="NCBI Taxonomy" id="7994"/>
    <lineage>
        <taxon>Eukaryota</taxon>
        <taxon>Metazoa</taxon>
        <taxon>Chordata</taxon>
        <taxon>Craniata</taxon>
        <taxon>Vertebrata</taxon>
        <taxon>Euteleostomi</taxon>
        <taxon>Actinopterygii</taxon>
        <taxon>Neopterygii</taxon>
        <taxon>Teleostei</taxon>
        <taxon>Ostariophysi</taxon>
        <taxon>Characiformes</taxon>
        <taxon>Characoidei</taxon>
        <taxon>Acestrorhamphidae</taxon>
        <taxon>Acestrorhamphinae</taxon>
        <taxon>Astyanax</taxon>
    </lineage>
</organism>
<dbReference type="InterPro" id="IPR007110">
    <property type="entry name" value="Ig-like_dom"/>
</dbReference>
<dbReference type="Ensembl" id="ENSAMXT00005029199.1">
    <property type="protein sequence ID" value="ENSAMXP00005026524.1"/>
    <property type="gene ID" value="ENSAMXG00005013358.1"/>
</dbReference>
<dbReference type="InterPro" id="IPR013783">
    <property type="entry name" value="Ig-like_fold"/>
</dbReference>
<evidence type="ECO:0000256" key="1">
    <source>
        <dbReference type="ARBA" id="ARBA00004370"/>
    </source>
</evidence>
<evidence type="ECO:0000256" key="5">
    <source>
        <dbReference type="SAM" id="Phobius"/>
    </source>
</evidence>
<evidence type="ECO:0000256" key="2">
    <source>
        <dbReference type="ARBA" id="ARBA00022729"/>
    </source>
</evidence>
<reference evidence="7" key="1">
    <citation type="submission" date="2025-08" db="UniProtKB">
        <authorList>
            <consortium name="Ensembl"/>
        </authorList>
    </citation>
    <scope>IDENTIFICATION</scope>
</reference>
<name>A0A8B9JTR3_ASTMX</name>
<keyword evidence="4" id="KW-0325">Glycoprotein</keyword>
<keyword evidence="3 5" id="KW-0472">Membrane</keyword>
<sequence>YKDRTIGQVLNKQTEITEKFKNRLSWSSEFFTLSDLRSDDSGLYTVESTREVETSQSYQLNVYVFLYFVVSDKVSTPRVTNLSHYSPESDLCLLQCSVRNVRGLNLTWFRGNVQLNQTNSSSPETTLILPLEIQQIDKDIFSCEASNPVSKQSITVNFTKLCPHKLDNRSYIIPVIITVIPVVLSLAVIVMITFKERRKQETSRSLKGRYLITYFNKHLIIITVLENLVSLKLCV</sequence>
<keyword evidence="5" id="KW-1133">Transmembrane helix</keyword>
<dbReference type="InterPro" id="IPR036179">
    <property type="entry name" value="Ig-like_dom_sf"/>
</dbReference>
<feature type="transmembrane region" description="Helical" evidence="5">
    <location>
        <begin position="171"/>
        <end position="194"/>
    </location>
</feature>
<dbReference type="GO" id="GO:0016020">
    <property type="term" value="C:membrane"/>
    <property type="evidence" value="ECO:0007669"/>
    <property type="project" value="UniProtKB-SubCell"/>
</dbReference>
<dbReference type="PANTHER" id="PTHR12080:SF55">
    <property type="entry name" value="LYMPHOCYTE FUNCTION-ASSOCIATED ANTIGEN 3"/>
    <property type="match status" value="1"/>
</dbReference>
<evidence type="ECO:0000259" key="6">
    <source>
        <dbReference type="PROSITE" id="PS50835"/>
    </source>
</evidence>
<comment type="subcellular location">
    <subcellularLocation>
        <location evidence="1">Membrane</location>
    </subcellularLocation>
</comment>
<proteinExistence type="predicted"/>
<accession>A0A8B9JTR3</accession>
<dbReference type="SUPFAM" id="SSF48726">
    <property type="entry name" value="Immunoglobulin"/>
    <property type="match status" value="2"/>
</dbReference>
<keyword evidence="5" id="KW-0812">Transmembrane</keyword>
<dbReference type="Proteomes" id="UP000694621">
    <property type="component" value="Unplaced"/>
</dbReference>
<dbReference type="InterPro" id="IPR015631">
    <property type="entry name" value="CD2/SLAM_rcpt"/>
</dbReference>
<keyword evidence="2" id="KW-0732">Signal</keyword>
<protein>
    <recommendedName>
        <fullName evidence="6">Ig-like domain-containing protein</fullName>
    </recommendedName>
</protein>
<feature type="domain" description="Ig-like" evidence="6">
    <location>
        <begin position="77"/>
        <end position="155"/>
    </location>
</feature>
<evidence type="ECO:0000313" key="8">
    <source>
        <dbReference type="Proteomes" id="UP000694621"/>
    </source>
</evidence>
<dbReference type="PROSITE" id="PS50835">
    <property type="entry name" value="IG_LIKE"/>
    <property type="match status" value="1"/>
</dbReference>
<evidence type="ECO:0000256" key="4">
    <source>
        <dbReference type="ARBA" id="ARBA00023180"/>
    </source>
</evidence>
<evidence type="ECO:0000256" key="3">
    <source>
        <dbReference type="ARBA" id="ARBA00023136"/>
    </source>
</evidence>